<sequence length="867" mass="98854">MNRRTYIKTSILGSLLPTLDLYGFTKNLDAIWTTKTIDFSSDWHIWPDMKWVGPEYWGNRLQDWLIKNGKVICDVTDKNRTLHLLTTQKNANPSNIEASVDIELLNREIHHLNDGCIGFRFGAKGPFEDYRSAAVFGNGLDIGLTPKGRLVVGEKIFDTSFNQLPNSFSLHIKAKPEGIDKYNLTIEINLGDKDYFQQSDIIISSEQLAGNFALLANLADAKEIKSNPSIAFVDWKIKAEEAMEMTNQIYGPIYFAQYTLHQNKLKLTAQLSPIEAIKGHQVHLQLNIEGTWQTFKTTTLSHSGRAVNFIVDEWKYNEAIPYRVTVEIPLKDGLHRYIYEGSIAKEPTGSKSLKAGVFSCNFHYGFPDTDIVENVTKLDPDVILFLGDQFYEGTGGFGALYKGDFDKMCLDYLRKWMMFGWSYRELFRHKPCAIIPDDHDVYHGNVWGEEGKKADTNHGFGASAQDSGGYKMPAEWVNMVQFTQTSHLPDPYDSTPVKQNIGVYYTNWDYGGVSFAILEDRKFKSAPKHILPEEAQVSNGWILNDKFDIKKYAHLEADLLGKRQEEFLEQWVEKWSKGIVMKTVLSQTNFATIATLPEGAKTGAVIPSLYIPEKGEYIKGDKPTVDMDSNGWPKTKRDKAVSIIRKAFTFHIAGDQHLGSFSQYGIEHHGDSGYAFAGPALNNIWPRRFWPNVDTSNHTYENPAYTGDHEDGFGNKITVHAVANPHKIHKEPEVIHNRANGYGMVTFDKVNRTIKTECWPRFVDPTMRKSQYPGWPVTIHQLDNYGKEGKLWLPEFRVKGRQLPVLKIYNKDNNLIYALRIPTTFKPKVFEKGHYKVLIEVPETGFQKIYKKVKARSNQEKIINIDL</sequence>
<protein>
    <submittedName>
        <fullName evidence="2">Alkaline phosphatase D family protein</fullName>
    </submittedName>
</protein>
<proteinExistence type="predicted"/>
<dbReference type="PANTHER" id="PTHR43606">
    <property type="entry name" value="PHOSPHATASE, PUTATIVE (AFU_ORTHOLOGUE AFUA_6G08710)-RELATED"/>
    <property type="match status" value="1"/>
</dbReference>
<dbReference type="InterPro" id="IPR052900">
    <property type="entry name" value="Phospholipid_Metab_Enz"/>
</dbReference>
<dbReference type="InterPro" id="IPR018946">
    <property type="entry name" value="PhoD-like_MPP"/>
</dbReference>
<dbReference type="InterPro" id="IPR029052">
    <property type="entry name" value="Metallo-depent_PP-like"/>
</dbReference>
<organism evidence="2">
    <name type="scientific">Pontimicrobium sp. SW4</name>
    <dbReference type="NCBI Taxonomy" id="3153519"/>
    <lineage>
        <taxon>Bacteria</taxon>
        <taxon>Pseudomonadati</taxon>
        <taxon>Bacteroidota</taxon>
        <taxon>Flavobacteriia</taxon>
        <taxon>Flavobacteriales</taxon>
        <taxon>Flavobacteriaceae</taxon>
        <taxon>Pontimicrobium</taxon>
    </lineage>
</organism>
<dbReference type="RefSeq" id="WP_347925538.1">
    <property type="nucleotide sequence ID" value="NZ_CP157199.1"/>
</dbReference>
<name>A0AAU7BWN6_9FLAO</name>
<dbReference type="InterPro" id="IPR038607">
    <property type="entry name" value="PhoD-like_sf"/>
</dbReference>
<evidence type="ECO:0000259" key="1">
    <source>
        <dbReference type="Pfam" id="PF09423"/>
    </source>
</evidence>
<reference evidence="2" key="1">
    <citation type="submission" date="2024-05" db="EMBL/GenBank/DDBJ databases">
        <title>Pontimicrobium maritimus sp. nov., isolated form sea water.</title>
        <authorList>
            <person name="Muhammad N."/>
            <person name="Vuong T.Q."/>
            <person name="Han H.L."/>
            <person name="Kim S.-G."/>
        </authorList>
    </citation>
    <scope>NUCLEOTIDE SEQUENCE</scope>
    <source>
        <strain evidence="2">SW4</strain>
    </source>
</reference>
<dbReference type="Gene3D" id="3.60.21.70">
    <property type="entry name" value="PhoD-like phosphatase"/>
    <property type="match status" value="1"/>
</dbReference>
<feature type="domain" description="PhoD-like phosphatase metallophosphatase" evidence="1">
    <location>
        <begin position="357"/>
        <end position="667"/>
    </location>
</feature>
<dbReference type="Pfam" id="PF09423">
    <property type="entry name" value="PhoD"/>
    <property type="match status" value="1"/>
</dbReference>
<dbReference type="PANTHER" id="PTHR43606:SF2">
    <property type="entry name" value="ALKALINE PHOSPHATASE FAMILY PROTEIN (AFU_ORTHOLOGUE AFUA_5G03860)"/>
    <property type="match status" value="1"/>
</dbReference>
<dbReference type="AlphaFoldDB" id="A0AAU7BWN6"/>
<dbReference type="EMBL" id="CP157199">
    <property type="protein sequence ID" value="XBG62369.1"/>
    <property type="molecule type" value="Genomic_DNA"/>
</dbReference>
<dbReference type="SUPFAM" id="SSF56300">
    <property type="entry name" value="Metallo-dependent phosphatases"/>
    <property type="match status" value="1"/>
</dbReference>
<evidence type="ECO:0000313" key="2">
    <source>
        <dbReference type="EMBL" id="XBG62369.1"/>
    </source>
</evidence>
<accession>A0AAU7BWN6</accession>
<gene>
    <name evidence="2" type="ORF">ABGB03_05555</name>
</gene>